<evidence type="ECO:0000313" key="3">
    <source>
        <dbReference type="Proteomes" id="UP000281406"/>
    </source>
</evidence>
<dbReference type="AlphaFoldDB" id="A0A3N0YMV3"/>
<dbReference type="Proteomes" id="UP000281406">
    <property type="component" value="Unassembled WGS sequence"/>
</dbReference>
<feature type="compositionally biased region" description="Basic and acidic residues" evidence="1">
    <location>
        <begin position="122"/>
        <end position="133"/>
    </location>
</feature>
<accession>A0A3N0YMV3</accession>
<name>A0A3N0YMV3_ANAGA</name>
<keyword evidence="3" id="KW-1185">Reference proteome</keyword>
<evidence type="ECO:0000256" key="1">
    <source>
        <dbReference type="SAM" id="MobiDB-lite"/>
    </source>
</evidence>
<comment type="caution">
    <text evidence="2">The sequence shown here is derived from an EMBL/GenBank/DDBJ whole genome shotgun (WGS) entry which is preliminary data.</text>
</comment>
<dbReference type="EMBL" id="RJVU01036043">
    <property type="protein sequence ID" value="ROL47068.1"/>
    <property type="molecule type" value="Genomic_DNA"/>
</dbReference>
<organism evidence="2 3">
    <name type="scientific">Anabarilius grahami</name>
    <name type="common">Kanglang fish</name>
    <name type="synonym">Barilius grahami</name>
    <dbReference type="NCBI Taxonomy" id="495550"/>
    <lineage>
        <taxon>Eukaryota</taxon>
        <taxon>Metazoa</taxon>
        <taxon>Chordata</taxon>
        <taxon>Craniata</taxon>
        <taxon>Vertebrata</taxon>
        <taxon>Euteleostomi</taxon>
        <taxon>Actinopterygii</taxon>
        <taxon>Neopterygii</taxon>
        <taxon>Teleostei</taxon>
        <taxon>Ostariophysi</taxon>
        <taxon>Cypriniformes</taxon>
        <taxon>Xenocyprididae</taxon>
        <taxon>Xenocypridinae</taxon>
        <taxon>Xenocypridinae incertae sedis</taxon>
        <taxon>Anabarilius</taxon>
    </lineage>
</organism>
<gene>
    <name evidence="2" type="ORF">DPX16_18866</name>
</gene>
<feature type="region of interest" description="Disordered" evidence="1">
    <location>
        <begin position="114"/>
        <end position="146"/>
    </location>
</feature>
<protein>
    <submittedName>
        <fullName evidence="2">Uncharacterized protein</fullName>
    </submittedName>
</protein>
<sequence length="180" mass="20119">MRVEPFPFSRGSLAHFSFSGAKNPYSNHQTDVTVFSQGCAPALMTDQVRQGRDGSTFETRDPVGFYNPLGMPRGPGAAAVLEKLIVLKSYKPKQPSLTRSRFLMRAGAITLMPPKVPLNNNAEERQDSQRENKSQAVAQNRRKSQTSLNQRNFVSALFWHTLTFTCQKGKVKQVSNFLTP</sequence>
<proteinExistence type="predicted"/>
<reference evidence="2 3" key="1">
    <citation type="submission" date="2018-10" db="EMBL/GenBank/DDBJ databases">
        <title>Genome assembly for a Yunnan-Guizhou Plateau 3E fish, Anabarilius grahami (Regan), and its evolutionary and genetic applications.</title>
        <authorList>
            <person name="Jiang W."/>
        </authorList>
    </citation>
    <scope>NUCLEOTIDE SEQUENCE [LARGE SCALE GENOMIC DNA]</scope>
    <source>
        <strain evidence="2">AG-KIZ</strain>
        <tissue evidence="2">Muscle</tissue>
    </source>
</reference>
<evidence type="ECO:0000313" key="2">
    <source>
        <dbReference type="EMBL" id="ROL47068.1"/>
    </source>
</evidence>